<dbReference type="AlphaFoldDB" id="A0A146GC99"/>
<keyword evidence="2" id="KW-1185">Reference proteome</keyword>
<evidence type="ECO:0000313" key="1">
    <source>
        <dbReference type="EMBL" id="GAT34156.1"/>
    </source>
</evidence>
<dbReference type="STRING" id="690879.TSACC_22580"/>
<comment type="caution">
    <text evidence="1">The sequence shown here is derived from an EMBL/GenBank/DDBJ whole genome shotgun (WGS) entry which is preliminary data.</text>
</comment>
<dbReference type="Proteomes" id="UP000076023">
    <property type="component" value="Unassembled WGS sequence"/>
</dbReference>
<organism evidence="1 2">
    <name type="scientific">Terrimicrobium sacchariphilum</name>
    <dbReference type="NCBI Taxonomy" id="690879"/>
    <lineage>
        <taxon>Bacteria</taxon>
        <taxon>Pseudomonadati</taxon>
        <taxon>Verrucomicrobiota</taxon>
        <taxon>Terrimicrobiia</taxon>
        <taxon>Terrimicrobiales</taxon>
        <taxon>Terrimicrobiaceae</taxon>
        <taxon>Terrimicrobium</taxon>
    </lineage>
</organism>
<dbReference type="RefSeq" id="WP_075079813.1">
    <property type="nucleotide sequence ID" value="NZ_BDCO01000002.1"/>
</dbReference>
<sequence>MLKPWMIPGDLAPGDSKCLERDWSDVELARVESADDPGFDIAFGALWAEFGAKGEIEQAAVLSRRLHWHGQLQENGYGLRYRLMLVTSGGKFVAVRDHTAIVPKDEDAAYVHLSHNLVSPEWRRTGIAGWLRALPIQTARHGLAALNKPESSPITLVAEMEYPDPAVEATAIRLGAYEKAGYLKVDPIRISYVQPDFGSPEQIDLAGGPKPLPLTLMVRRVGRETERQITGREVKSIVTALYKMYEGSFRARDMAEVWKTLDGYPRDDEVITLVRPTEGIS</sequence>
<name>A0A146GC99_TERSA</name>
<accession>A0A146GC99</accession>
<evidence type="ECO:0000313" key="2">
    <source>
        <dbReference type="Proteomes" id="UP000076023"/>
    </source>
</evidence>
<protein>
    <submittedName>
        <fullName evidence="1">Uncharacterized protein</fullName>
    </submittedName>
</protein>
<dbReference type="InParanoid" id="A0A146GC99"/>
<reference evidence="2" key="1">
    <citation type="journal article" date="2017" name="Genome Announc.">
        <title>Draft Genome Sequence of Terrimicrobium sacchariphilum NM-5T, a Facultative Anaerobic Soil Bacterium of the Class Spartobacteria.</title>
        <authorList>
            <person name="Qiu Y.L."/>
            <person name="Tourlousse D.M."/>
            <person name="Matsuura N."/>
            <person name="Ohashi A."/>
            <person name="Sekiguchi Y."/>
        </authorList>
    </citation>
    <scope>NUCLEOTIDE SEQUENCE [LARGE SCALE GENOMIC DNA]</scope>
    <source>
        <strain evidence="2">NM-5</strain>
    </source>
</reference>
<dbReference type="OrthoDB" id="182871at2"/>
<proteinExistence type="predicted"/>
<gene>
    <name evidence="1" type="ORF">TSACC_22580</name>
</gene>
<dbReference type="EMBL" id="BDCO01000002">
    <property type="protein sequence ID" value="GAT34156.1"/>
    <property type="molecule type" value="Genomic_DNA"/>
</dbReference>